<dbReference type="PANTHER" id="PTHR21654:SF84">
    <property type="entry name" value="SI:DKEY-66I24.7"/>
    <property type="match status" value="1"/>
</dbReference>
<dbReference type="AlphaFoldDB" id="A0ABD0W039"/>
<comment type="subcellular location">
    <subcellularLocation>
        <location evidence="1">Nucleus</location>
    </subcellularLocation>
</comment>
<dbReference type="CDD" id="cd12203">
    <property type="entry name" value="GT1"/>
    <property type="match status" value="2"/>
</dbReference>
<dbReference type="InterPro" id="IPR001005">
    <property type="entry name" value="SANT/Myb"/>
</dbReference>
<feature type="compositionally biased region" description="Low complexity" evidence="7">
    <location>
        <begin position="863"/>
        <end position="878"/>
    </location>
</feature>
<keyword evidence="10" id="KW-1185">Reference proteome</keyword>
<keyword evidence="4" id="KW-0238">DNA-binding</keyword>
<feature type="compositionally biased region" description="Low complexity" evidence="7">
    <location>
        <begin position="517"/>
        <end position="526"/>
    </location>
</feature>
<evidence type="ECO:0000256" key="2">
    <source>
        <dbReference type="ARBA" id="ARBA00022737"/>
    </source>
</evidence>
<feature type="region of interest" description="Disordered" evidence="7">
    <location>
        <begin position="815"/>
        <end position="896"/>
    </location>
</feature>
<comment type="caution">
    <text evidence="9">The sequence shown here is derived from an EMBL/GenBank/DDBJ whole genome shotgun (WGS) entry which is preliminary data.</text>
</comment>
<dbReference type="GO" id="GO:0003677">
    <property type="term" value="F:DNA binding"/>
    <property type="evidence" value="ECO:0007669"/>
    <property type="project" value="UniProtKB-KW"/>
</dbReference>
<dbReference type="FunFam" id="1.10.10.60:FF:000061">
    <property type="entry name" value="Trihelix transcription factor GT-2"/>
    <property type="match status" value="1"/>
</dbReference>
<evidence type="ECO:0000313" key="9">
    <source>
        <dbReference type="EMBL" id="KAL0927163.1"/>
    </source>
</evidence>
<dbReference type="GO" id="GO:0006355">
    <property type="term" value="P:regulation of DNA-templated transcription"/>
    <property type="evidence" value="ECO:0007669"/>
    <property type="project" value="UniProtKB-ARBA"/>
</dbReference>
<evidence type="ECO:0000256" key="5">
    <source>
        <dbReference type="ARBA" id="ARBA00023163"/>
    </source>
</evidence>
<feature type="region of interest" description="Disordered" evidence="7">
    <location>
        <begin position="140"/>
        <end position="170"/>
    </location>
</feature>
<evidence type="ECO:0000313" key="10">
    <source>
        <dbReference type="Proteomes" id="UP001552299"/>
    </source>
</evidence>
<feature type="domain" description="Myb-like" evidence="8">
    <location>
        <begin position="202"/>
        <end position="260"/>
    </location>
</feature>
<evidence type="ECO:0000256" key="1">
    <source>
        <dbReference type="ARBA" id="ARBA00004123"/>
    </source>
</evidence>
<dbReference type="FunFam" id="1.10.10.60:FF:000092">
    <property type="entry name" value="Trihelix transcription factor GT-2"/>
    <property type="match status" value="1"/>
</dbReference>
<reference evidence="9 10" key="1">
    <citation type="journal article" date="2024" name="Plant Biotechnol. J.">
        <title>Dendrobium thyrsiflorum genome and its molecular insights into genes involved in important horticultural traits.</title>
        <authorList>
            <person name="Chen B."/>
            <person name="Wang J.Y."/>
            <person name="Zheng P.J."/>
            <person name="Li K.L."/>
            <person name="Liang Y.M."/>
            <person name="Chen X.F."/>
            <person name="Zhang C."/>
            <person name="Zhao X."/>
            <person name="He X."/>
            <person name="Zhang G.Q."/>
            <person name="Liu Z.J."/>
            <person name="Xu Q."/>
        </authorList>
    </citation>
    <scope>NUCLEOTIDE SEQUENCE [LARGE SCALE GENOMIC DNA]</scope>
    <source>
        <strain evidence="9">GZMU011</strain>
    </source>
</reference>
<dbReference type="EMBL" id="JANQDX010000002">
    <property type="protein sequence ID" value="KAL0927163.1"/>
    <property type="molecule type" value="Genomic_DNA"/>
</dbReference>
<dbReference type="InterPro" id="IPR044822">
    <property type="entry name" value="Myb_DNA-bind_4"/>
</dbReference>
<dbReference type="Proteomes" id="UP001552299">
    <property type="component" value="Unassembled WGS sequence"/>
</dbReference>
<accession>A0ABD0W039</accession>
<sequence length="896" mass="96893">MLFPPALTFKDCPLSPFSLYLSYYPLLSFQLSKLPSFSPSSSTHLLFHFPPLPIKFCSSFLSLRSFFLFFLSSSAINPRLVVEAAVLVTPAGISRGKYSGRMQQQGGSQYGVPPPEMAPPFSSAAMIGIPTGVEYLQQPQQVAEAASPISSRPAPPQPAPPRQQVSIFEDFGSGGGAMVRSFPDEEALGAGEDTERGGGGGNRWPRQETLALLKIRSDMDAVFRDATLKGPLWEDVSRKLAELGYARSAKKCKEKFENVHKYYKRTKEGRAGRQDGKSYRFFTQLEALHSSSGGAAAITSLPSPPSTAIIPSVITSATGSAAPPHKNSSSSLPAPQDSTMTPAPPVARIQQAAAAPPPVAAPAPPSRSVLELSTPAAVVGISFSSNTSSSSASESDGEETEEGGVGALHDGGRKRKREAWPGGTRKMMAFFDGLMKQVMERTEAMQQRFLETIEKREQDRMIREEAWKRQEMARLNREYELMAQERTMAANRDAAVISFLQKFTGIQASQALAPPISAATPPEEATAPPPTSPQEQLKPPAPVLEAPPIQIETNNNQLERNDIVINLQPTSSSEPAAAVSEMADGMCLGGFDTISPSSSSSRWPKQEVLALIRMRSGLESRYLETGPKGPLWEEISLGMKRLGYSRNAKRCKEKWENINKYFKKVKESNKKRPEDAKTCPYFHELDALYRKKQLFGGGGAAANPGIVAQPSPEVAITPKVGESLQNPAPIAGLLTEQENNKGQKNPTTLRSSDGGNHEISGVQIPRSNGTGLSQLFFGGTPNRGSSTALKKPEDIVRELMGQQTLQHRVVANDYEKLGGSETVDSDTINHDYDDDDEDNDDEDEEDEEEDGKLRYEIQFQRPGVGASSGSARGGNSTAKVPPTAASSAGSFLAMVQ</sequence>
<dbReference type="PANTHER" id="PTHR21654">
    <property type="entry name" value="FI21293P1"/>
    <property type="match status" value="1"/>
</dbReference>
<feature type="domain" description="Myb-like" evidence="8">
    <location>
        <begin position="595"/>
        <end position="659"/>
    </location>
</feature>
<feature type="compositionally biased region" description="Polar residues" evidence="7">
    <location>
        <begin position="737"/>
        <end position="754"/>
    </location>
</feature>
<protein>
    <recommendedName>
        <fullName evidence="8">Myb-like domain-containing protein</fullName>
    </recommendedName>
</protein>
<evidence type="ECO:0000256" key="3">
    <source>
        <dbReference type="ARBA" id="ARBA00023015"/>
    </source>
</evidence>
<feature type="compositionally biased region" description="Acidic residues" evidence="7">
    <location>
        <begin position="832"/>
        <end position="850"/>
    </location>
</feature>
<evidence type="ECO:0000259" key="8">
    <source>
        <dbReference type="PROSITE" id="PS50090"/>
    </source>
</evidence>
<dbReference type="Gene3D" id="1.10.10.60">
    <property type="entry name" value="Homeodomain-like"/>
    <property type="match status" value="2"/>
</dbReference>
<feature type="compositionally biased region" description="Low complexity" evidence="7">
    <location>
        <begin position="384"/>
        <end position="394"/>
    </location>
</feature>
<name>A0ABD0W039_DENTH</name>
<dbReference type="GO" id="GO:0005634">
    <property type="term" value="C:nucleus"/>
    <property type="evidence" value="ECO:0007669"/>
    <property type="project" value="UniProtKB-SubCell"/>
</dbReference>
<evidence type="ECO:0000256" key="4">
    <source>
        <dbReference type="ARBA" id="ARBA00023125"/>
    </source>
</evidence>
<dbReference type="PROSITE" id="PS50090">
    <property type="entry name" value="MYB_LIKE"/>
    <property type="match status" value="2"/>
</dbReference>
<feature type="compositionally biased region" description="Polar residues" evidence="7">
    <location>
        <begin position="326"/>
        <end position="341"/>
    </location>
</feature>
<evidence type="ECO:0000256" key="7">
    <source>
        <dbReference type="SAM" id="MobiDB-lite"/>
    </source>
</evidence>
<feature type="region of interest" description="Disordered" evidence="7">
    <location>
        <begin position="384"/>
        <end position="421"/>
    </location>
</feature>
<keyword evidence="6" id="KW-0539">Nucleus</keyword>
<proteinExistence type="predicted"/>
<evidence type="ECO:0000256" key="6">
    <source>
        <dbReference type="ARBA" id="ARBA00023242"/>
    </source>
</evidence>
<dbReference type="SMART" id="SM00717">
    <property type="entry name" value="SANT"/>
    <property type="match status" value="2"/>
</dbReference>
<organism evidence="9 10">
    <name type="scientific">Dendrobium thyrsiflorum</name>
    <name type="common">Pinecone-like raceme dendrobium</name>
    <name type="synonym">Orchid</name>
    <dbReference type="NCBI Taxonomy" id="117978"/>
    <lineage>
        <taxon>Eukaryota</taxon>
        <taxon>Viridiplantae</taxon>
        <taxon>Streptophyta</taxon>
        <taxon>Embryophyta</taxon>
        <taxon>Tracheophyta</taxon>
        <taxon>Spermatophyta</taxon>
        <taxon>Magnoliopsida</taxon>
        <taxon>Liliopsida</taxon>
        <taxon>Asparagales</taxon>
        <taxon>Orchidaceae</taxon>
        <taxon>Epidendroideae</taxon>
        <taxon>Malaxideae</taxon>
        <taxon>Dendrobiinae</taxon>
        <taxon>Dendrobium</taxon>
    </lineage>
</organism>
<gene>
    <name evidence="9" type="ORF">M5K25_001326</name>
</gene>
<dbReference type="Pfam" id="PF13837">
    <property type="entry name" value="Myb_DNA-bind_4"/>
    <property type="match status" value="2"/>
</dbReference>
<keyword evidence="3" id="KW-0805">Transcription regulation</keyword>
<feature type="region of interest" description="Disordered" evidence="7">
    <location>
        <begin position="737"/>
        <end position="789"/>
    </location>
</feature>
<keyword evidence="5" id="KW-0804">Transcription</keyword>
<feature type="region of interest" description="Disordered" evidence="7">
    <location>
        <begin position="317"/>
        <end position="343"/>
    </location>
</feature>
<keyword evidence="2" id="KW-0677">Repeat</keyword>
<feature type="region of interest" description="Disordered" evidence="7">
    <location>
        <begin position="517"/>
        <end position="541"/>
    </location>
</feature>